<organism evidence="1 2">
    <name type="scientific">Ambispora gerdemannii</name>
    <dbReference type="NCBI Taxonomy" id="144530"/>
    <lineage>
        <taxon>Eukaryota</taxon>
        <taxon>Fungi</taxon>
        <taxon>Fungi incertae sedis</taxon>
        <taxon>Mucoromycota</taxon>
        <taxon>Glomeromycotina</taxon>
        <taxon>Glomeromycetes</taxon>
        <taxon>Archaeosporales</taxon>
        <taxon>Ambisporaceae</taxon>
        <taxon>Ambispora</taxon>
    </lineage>
</organism>
<gene>
    <name evidence="1" type="ORF">AGERDE_LOCUS10924</name>
</gene>
<dbReference type="SMART" id="SM00671">
    <property type="entry name" value="SEL1"/>
    <property type="match status" value="1"/>
</dbReference>
<name>A0A9N9DIQ9_9GLOM</name>
<sequence length="109" mass="12525">MTSTDKAYLELHKLIEPQDAEGQLTLGVCTLFGYTGIKRNRRNGFHWIIRSASQKNPTAFFFLWNCHFRGHGTNVDIHEAIRCSRYAIKNHAVWAKGLTTKIFLANNFV</sequence>
<dbReference type="Gene3D" id="1.25.40.10">
    <property type="entry name" value="Tetratricopeptide repeat domain"/>
    <property type="match status" value="1"/>
</dbReference>
<proteinExistence type="predicted"/>
<accession>A0A9N9DIQ9</accession>
<dbReference type="Proteomes" id="UP000789831">
    <property type="component" value="Unassembled WGS sequence"/>
</dbReference>
<dbReference type="EMBL" id="CAJVPL010003873">
    <property type="protein sequence ID" value="CAG8639846.1"/>
    <property type="molecule type" value="Genomic_DNA"/>
</dbReference>
<dbReference type="InterPro" id="IPR006597">
    <property type="entry name" value="Sel1-like"/>
</dbReference>
<reference evidence="1" key="1">
    <citation type="submission" date="2021-06" db="EMBL/GenBank/DDBJ databases">
        <authorList>
            <person name="Kallberg Y."/>
            <person name="Tangrot J."/>
            <person name="Rosling A."/>
        </authorList>
    </citation>
    <scope>NUCLEOTIDE SEQUENCE</scope>
    <source>
        <strain evidence="1">MT106</strain>
    </source>
</reference>
<comment type="caution">
    <text evidence="1">The sequence shown here is derived from an EMBL/GenBank/DDBJ whole genome shotgun (WGS) entry which is preliminary data.</text>
</comment>
<protein>
    <submittedName>
        <fullName evidence="1">1239_t:CDS:1</fullName>
    </submittedName>
</protein>
<dbReference type="InterPro" id="IPR011990">
    <property type="entry name" value="TPR-like_helical_dom_sf"/>
</dbReference>
<evidence type="ECO:0000313" key="2">
    <source>
        <dbReference type="Proteomes" id="UP000789831"/>
    </source>
</evidence>
<dbReference type="OrthoDB" id="10604518at2759"/>
<keyword evidence="2" id="KW-1185">Reference proteome</keyword>
<dbReference type="AlphaFoldDB" id="A0A9N9DIQ9"/>
<dbReference type="SUPFAM" id="SSF81901">
    <property type="entry name" value="HCP-like"/>
    <property type="match status" value="1"/>
</dbReference>
<evidence type="ECO:0000313" key="1">
    <source>
        <dbReference type="EMBL" id="CAG8639846.1"/>
    </source>
</evidence>